<dbReference type="InterPro" id="IPR012132">
    <property type="entry name" value="GMC_OxRdtase"/>
</dbReference>
<evidence type="ECO:0000256" key="1">
    <source>
        <dbReference type="ARBA" id="ARBA00001974"/>
    </source>
</evidence>
<evidence type="ECO:0000313" key="7">
    <source>
        <dbReference type="EMBL" id="SFJ03330.1"/>
    </source>
</evidence>
<reference evidence="8" key="1">
    <citation type="submission" date="2016-10" db="EMBL/GenBank/DDBJ databases">
        <authorList>
            <person name="Varghese N."/>
            <person name="Submissions S."/>
        </authorList>
    </citation>
    <scope>NUCLEOTIDE SEQUENCE [LARGE SCALE GENOMIC DNA]</scope>
    <source>
        <strain evidence="8">DSM 21857</strain>
    </source>
</reference>
<dbReference type="InterPro" id="IPR036188">
    <property type="entry name" value="FAD/NAD-bd_sf"/>
</dbReference>
<gene>
    <name evidence="7" type="ORF">SAMN03080618_01920</name>
</gene>
<dbReference type="GO" id="GO:0050660">
    <property type="term" value="F:flavin adenine dinucleotide binding"/>
    <property type="evidence" value="ECO:0007669"/>
    <property type="project" value="InterPro"/>
</dbReference>
<dbReference type="STRING" id="1121003.SAMN03080618_01920"/>
<evidence type="ECO:0000256" key="5">
    <source>
        <dbReference type="PIRSR" id="PIRSR000137-2"/>
    </source>
</evidence>
<protein>
    <submittedName>
        <fullName evidence="7">Choline dehydrogenase</fullName>
    </submittedName>
</protein>
<dbReference type="Pfam" id="PF05199">
    <property type="entry name" value="GMC_oxred_C"/>
    <property type="match status" value="1"/>
</dbReference>
<keyword evidence="4 5" id="KW-0274">FAD</keyword>
<dbReference type="EMBL" id="FORF01000010">
    <property type="protein sequence ID" value="SFJ03330.1"/>
    <property type="molecule type" value="Genomic_DNA"/>
</dbReference>
<comment type="similarity">
    <text evidence="2">Belongs to the GMC oxidoreductase family.</text>
</comment>
<dbReference type="SUPFAM" id="SSF54373">
    <property type="entry name" value="FAD-linked reductases, C-terminal domain"/>
    <property type="match status" value="1"/>
</dbReference>
<keyword evidence="8" id="KW-1185">Reference proteome</keyword>
<dbReference type="PROSITE" id="PS00624">
    <property type="entry name" value="GMC_OXRED_2"/>
    <property type="match status" value="1"/>
</dbReference>
<keyword evidence="3" id="KW-0285">Flavoprotein</keyword>
<dbReference type="InterPro" id="IPR000172">
    <property type="entry name" value="GMC_OxRdtase_N"/>
</dbReference>
<evidence type="ECO:0000313" key="8">
    <source>
        <dbReference type="Proteomes" id="UP000242763"/>
    </source>
</evidence>
<dbReference type="PROSITE" id="PS51257">
    <property type="entry name" value="PROKAR_LIPOPROTEIN"/>
    <property type="match status" value="1"/>
</dbReference>
<dbReference type="Proteomes" id="UP000242763">
    <property type="component" value="Unassembled WGS sequence"/>
</dbReference>
<dbReference type="SUPFAM" id="SSF51905">
    <property type="entry name" value="FAD/NAD(P)-binding domain"/>
    <property type="match status" value="1"/>
</dbReference>
<dbReference type="Gene3D" id="3.30.560.10">
    <property type="entry name" value="Glucose Oxidase, domain 3"/>
    <property type="match status" value="1"/>
</dbReference>
<organism evidence="7 8">
    <name type="scientific">Aquamicrobium aerolatum DSM 21857</name>
    <dbReference type="NCBI Taxonomy" id="1121003"/>
    <lineage>
        <taxon>Bacteria</taxon>
        <taxon>Pseudomonadati</taxon>
        <taxon>Pseudomonadota</taxon>
        <taxon>Alphaproteobacteria</taxon>
        <taxon>Hyphomicrobiales</taxon>
        <taxon>Phyllobacteriaceae</taxon>
        <taxon>Aerobium</taxon>
    </lineage>
</organism>
<dbReference type="InterPro" id="IPR007867">
    <property type="entry name" value="GMC_OxRtase_C"/>
</dbReference>
<evidence type="ECO:0000256" key="3">
    <source>
        <dbReference type="ARBA" id="ARBA00022630"/>
    </source>
</evidence>
<dbReference type="PANTHER" id="PTHR11552">
    <property type="entry name" value="GLUCOSE-METHANOL-CHOLINE GMC OXIDOREDUCTASE"/>
    <property type="match status" value="1"/>
</dbReference>
<evidence type="ECO:0000256" key="4">
    <source>
        <dbReference type="ARBA" id="ARBA00022827"/>
    </source>
</evidence>
<dbReference type="PIRSF" id="PIRSF000137">
    <property type="entry name" value="Alcohol_oxidase"/>
    <property type="match status" value="1"/>
</dbReference>
<dbReference type="GO" id="GO:0016614">
    <property type="term" value="F:oxidoreductase activity, acting on CH-OH group of donors"/>
    <property type="evidence" value="ECO:0007669"/>
    <property type="project" value="InterPro"/>
</dbReference>
<dbReference type="Gene3D" id="3.50.50.60">
    <property type="entry name" value="FAD/NAD(P)-binding domain"/>
    <property type="match status" value="1"/>
</dbReference>
<sequence>MTEAARFEGDFDYVILGAGTAGCVLANRLTADSNNRVLLLEAGGSDNYHWVHIPVGYLYCIGNPRTDWMMKTAAEPGLNGRSLVYPRGKVLGGCSSVNGMIYMRGQAADYDGWRQMGNAGWGWDDVLPYFLKSEDHHGGASQHHGAGGEWKVARQRLTWDILHAVQAGAQEFGIMPRADFNDGDNEGSGFFEVNQRRGLRWNTAKGFLRPALRRGNLRLVTHALARRLVMEGKRVTGVEFSHGGQTYVAKARAEVLLAAGAINSPKILELSGIGRPDILGRLGIDVTHQSDGIGENLQDHLQIRTVYKVNGAKTLNTMFNSRVGKAMIGMRYALMQNGPMSMAPSQFGMFTKSDPSLATPDLEYHVQPLSTDRLGDPLHAFPAITVSVCNLRPDSRGTVHLRTTDVAEQPDIHLNYLSAPRDRDVALRSVRQARQIMTAAALARYAPAEILPGPHQQTDEQLLAEIGNIATTIFHPVGTCRMGQDPQAVVAPDLRVHGLDGLRIVDASIMPTIVSGNTASPVVMIAEKAADMIRSGRDRQRV</sequence>
<name>A0A1I3N2S7_9HYPH</name>
<comment type="cofactor">
    <cofactor evidence="1 5">
        <name>FAD</name>
        <dbReference type="ChEBI" id="CHEBI:57692"/>
    </cofactor>
</comment>
<feature type="binding site" evidence="5">
    <location>
        <position position="90"/>
    </location>
    <ligand>
        <name>FAD</name>
        <dbReference type="ChEBI" id="CHEBI:57692"/>
    </ligand>
</feature>
<dbReference type="AlphaFoldDB" id="A0A1I3N2S7"/>
<accession>A0A1I3N2S7</accession>
<evidence type="ECO:0000259" key="6">
    <source>
        <dbReference type="PROSITE" id="PS00624"/>
    </source>
</evidence>
<proteinExistence type="inferred from homology"/>
<feature type="domain" description="Glucose-methanol-choline oxidoreductase N-terminal" evidence="6">
    <location>
        <begin position="260"/>
        <end position="274"/>
    </location>
</feature>
<dbReference type="Pfam" id="PF00732">
    <property type="entry name" value="GMC_oxred_N"/>
    <property type="match status" value="1"/>
</dbReference>
<dbReference type="PANTHER" id="PTHR11552:SF147">
    <property type="entry name" value="CHOLINE DEHYDROGENASE, MITOCHONDRIAL"/>
    <property type="match status" value="1"/>
</dbReference>
<evidence type="ECO:0000256" key="2">
    <source>
        <dbReference type="ARBA" id="ARBA00010790"/>
    </source>
</evidence>